<gene>
    <name evidence="1" type="ORF">CGZ75_17470</name>
</gene>
<evidence type="ECO:0000313" key="2">
    <source>
        <dbReference type="Proteomes" id="UP000215145"/>
    </source>
</evidence>
<dbReference type="RefSeq" id="WP_089525508.1">
    <property type="nucleotide sequence ID" value="NZ_NMUQ01000002.1"/>
</dbReference>
<dbReference type="OrthoDB" id="2641610at2"/>
<dbReference type="Proteomes" id="UP000215145">
    <property type="component" value="Unassembled WGS sequence"/>
</dbReference>
<sequence length="143" mass="14724">MSTWLDSRASQNASYGSSIAIPIPTSGSLQLVAQQTLNLALGTPGNTRVEFAGTVTFQQPSTPVDAMVTIYVMRGLTSGGVVVFSLSEQILAAQTGPRAVSFNGSDFGAPVSASAAYSVFATSSLAGMLRVGPESFNFSGYSN</sequence>
<name>A0A229NY62_9BACL</name>
<reference evidence="1 2" key="1">
    <citation type="submission" date="2017-07" db="EMBL/GenBank/DDBJ databases">
        <title>Paenibacillus herberti R33 genome sequencing and assembly.</title>
        <authorList>
            <person name="Su W."/>
        </authorList>
    </citation>
    <scope>NUCLEOTIDE SEQUENCE [LARGE SCALE GENOMIC DNA]</scope>
    <source>
        <strain evidence="1 2">R33</strain>
    </source>
</reference>
<dbReference type="EMBL" id="NMUQ01000002">
    <property type="protein sequence ID" value="OXM14691.1"/>
    <property type="molecule type" value="Genomic_DNA"/>
</dbReference>
<proteinExistence type="predicted"/>
<evidence type="ECO:0000313" key="1">
    <source>
        <dbReference type="EMBL" id="OXM14691.1"/>
    </source>
</evidence>
<dbReference type="AlphaFoldDB" id="A0A229NY62"/>
<protein>
    <submittedName>
        <fullName evidence="1">Uncharacterized protein</fullName>
    </submittedName>
</protein>
<comment type="caution">
    <text evidence="1">The sequence shown here is derived from an EMBL/GenBank/DDBJ whole genome shotgun (WGS) entry which is preliminary data.</text>
</comment>
<keyword evidence="2" id="KW-1185">Reference proteome</keyword>
<organism evidence="1 2">
    <name type="scientific">Paenibacillus herberti</name>
    <dbReference type="NCBI Taxonomy" id="1619309"/>
    <lineage>
        <taxon>Bacteria</taxon>
        <taxon>Bacillati</taxon>
        <taxon>Bacillota</taxon>
        <taxon>Bacilli</taxon>
        <taxon>Bacillales</taxon>
        <taxon>Paenibacillaceae</taxon>
        <taxon>Paenibacillus</taxon>
    </lineage>
</organism>
<accession>A0A229NY62</accession>